<dbReference type="InterPro" id="IPR036259">
    <property type="entry name" value="MFS_trans_sf"/>
</dbReference>
<evidence type="ECO:0008006" key="8">
    <source>
        <dbReference type="Google" id="ProtNLM"/>
    </source>
</evidence>
<evidence type="ECO:0000313" key="7">
    <source>
        <dbReference type="Proteomes" id="UP000005801"/>
    </source>
</evidence>
<proteinExistence type="predicted"/>
<feature type="transmembrane region" description="Helical" evidence="5">
    <location>
        <begin position="171"/>
        <end position="189"/>
    </location>
</feature>
<comment type="caution">
    <text evidence="6">The sequence shown here is derived from an EMBL/GenBank/DDBJ whole genome shotgun (WGS) entry which is preliminary data.</text>
</comment>
<dbReference type="Pfam" id="PF07690">
    <property type="entry name" value="MFS_1"/>
    <property type="match status" value="1"/>
</dbReference>
<reference evidence="6 7" key="1">
    <citation type="submission" date="2007-06" db="EMBL/GenBank/DDBJ databases">
        <authorList>
            <person name="Shimkets L."/>
            <person name="Ferriera S."/>
            <person name="Johnson J."/>
            <person name="Kravitz S."/>
            <person name="Beeson K."/>
            <person name="Sutton G."/>
            <person name="Rogers Y.-H."/>
            <person name="Friedman R."/>
            <person name="Frazier M."/>
            <person name="Venter J.C."/>
        </authorList>
    </citation>
    <scope>NUCLEOTIDE SEQUENCE [LARGE SCALE GENOMIC DNA]</scope>
    <source>
        <strain evidence="6 7">SIR-1</strain>
    </source>
</reference>
<protein>
    <recommendedName>
        <fullName evidence="8">MFS transporter</fullName>
    </recommendedName>
</protein>
<dbReference type="GO" id="GO:0022857">
    <property type="term" value="F:transmembrane transporter activity"/>
    <property type="evidence" value="ECO:0007669"/>
    <property type="project" value="InterPro"/>
</dbReference>
<keyword evidence="3 5" id="KW-0472">Membrane</keyword>
<dbReference type="AlphaFoldDB" id="A6G764"/>
<feature type="transmembrane region" description="Helical" evidence="5">
    <location>
        <begin position="73"/>
        <end position="94"/>
    </location>
</feature>
<dbReference type="CDD" id="cd06174">
    <property type="entry name" value="MFS"/>
    <property type="match status" value="1"/>
</dbReference>
<feature type="transmembrane region" description="Helical" evidence="5">
    <location>
        <begin position="334"/>
        <end position="360"/>
    </location>
</feature>
<dbReference type="eggNOG" id="COG3202">
    <property type="taxonomic scope" value="Bacteria"/>
</dbReference>
<evidence type="ECO:0000256" key="3">
    <source>
        <dbReference type="ARBA" id="ARBA00023136"/>
    </source>
</evidence>
<evidence type="ECO:0000256" key="1">
    <source>
        <dbReference type="ARBA" id="ARBA00022692"/>
    </source>
</evidence>
<evidence type="ECO:0000256" key="5">
    <source>
        <dbReference type="SAM" id="Phobius"/>
    </source>
</evidence>
<dbReference type="PANTHER" id="PTHR43596:SF1">
    <property type="entry name" value="ADP,ATP CARRIER PROTEIN"/>
    <property type="match status" value="1"/>
</dbReference>
<feature type="transmembrane region" description="Helical" evidence="5">
    <location>
        <begin position="138"/>
        <end position="159"/>
    </location>
</feature>
<feature type="compositionally biased region" description="Basic and acidic residues" evidence="4">
    <location>
        <begin position="223"/>
        <end position="238"/>
    </location>
</feature>
<keyword evidence="2 5" id="KW-1133">Transmembrane helix</keyword>
<feature type="transmembrane region" description="Helical" evidence="5">
    <location>
        <begin position="106"/>
        <end position="126"/>
    </location>
</feature>
<dbReference type="SUPFAM" id="SSF103473">
    <property type="entry name" value="MFS general substrate transporter"/>
    <property type="match status" value="1"/>
</dbReference>
<evidence type="ECO:0000256" key="2">
    <source>
        <dbReference type="ARBA" id="ARBA00022989"/>
    </source>
</evidence>
<feature type="transmembrane region" description="Helical" evidence="5">
    <location>
        <begin position="265"/>
        <end position="289"/>
    </location>
</feature>
<dbReference type="RefSeq" id="WP_006972559.1">
    <property type="nucleotide sequence ID" value="NZ_ABCS01000032.1"/>
</dbReference>
<dbReference type="OrthoDB" id="199378at2"/>
<dbReference type="EMBL" id="ABCS01000032">
    <property type="protein sequence ID" value="EDM78340.1"/>
    <property type="molecule type" value="Genomic_DNA"/>
</dbReference>
<keyword evidence="1 5" id="KW-0812">Transmembrane</keyword>
<keyword evidence="7" id="KW-1185">Reference proteome</keyword>
<dbReference type="STRING" id="391625.PPSIR1_09176"/>
<sequence>MSTLRPQPAPPPEPARGGERGFARALLRTAELDPGDGRRVLLAALWSCCLLTTNYTLRPLRDAMAVSGGVDQLHWMFTATFVAVLVAVPVYGLAVARLDRARLGALVHRSFALNLIVFFALMRGWLGDTPALELWTARVFFVWTSVFNLLVISLFWSVMSDLFSGGEARRTFGVIALGGSVGALLGPALGGSLALSVGPAWLTLVGAALLEIGRWSMAKLAAEPRPDSPEARGTEGKVESPPADDGPIGGSPLAGLAEVLRSPRLMALCAYVLLMTAASTVLYCVQARLVVLNFTDEATRTAAFAAVDLATNALTVTAQGLLTGRLIRRLGLRWTLAVLPLACLAGFVALALGPTLTVAFTVQAGRRCLNYAFARPGREVLYTSVERSPRYKAKSFIDTVVYRGGDALSGWAFAGLEGAGLQLATVAAITAPVCGIWALIAWRLGAAVDESATRG</sequence>
<dbReference type="InterPro" id="IPR011701">
    <property type="entry name" value="MFS"/>
</dbReference>
<gene>
    <name evidence="6" type="ORF">PPSIR1_09176</name>
</gene>
<name>A6G764_9BACT</name>
<dbReference type="PANTHER" id="PTHR43596">
    <property type="entry name" value="ADP,ATP CARRIER PROTEIN"/>
    <property type="match status" value="1"/>
</dbReference>
<accession>A6G764</accession>
<organism evidence="6 7">
    <name type="scientific">Plesiocystis pacifica SIR-1</name>
    <dbReference type="NCBI Taxonomy" id="391625"/>
    <lineage>
        <taxon>Bacteria</taxon>
        <taxon>Pseudomonadati</taxon>
        <taxon>Myxococcota</taxon>
        <taxon>Polyangia</taxon>
        <taxon>Nannocystales</taxon>
        <taxon>Nannocystaceae</taxon>
        <taxon>Plesiocystis</taxon>
    </lineage>
</organism>
<dbReference type="Gene3D" id="1.20.1250.20">
    <property type="entry name" value="MFS general substrate transporter like domains"/>
    <property type="match status" value="2"/>
</dbReference>
<feature type="region of interest" description="Disordered" evidence="4">
    <location>
        <begin position="223"/>
        <end position="248"/>
    </location>
</feature>
<dbReference type="Proteomes" id="UP000005801">
    <property type="component" value="Unassembled WGS sequence"/>
</dbReference>
<evidence type="ECO:0000313" key="6">
    <source>
        <dbReference type="EMBL" id="EDM78340.1"/>
    </source>
</evidence>
<evidence type="ECO:0000256" key="4">
    <source>
        <dbReference type="SAM" id="MobiDB-lite"/>
    </source>
</evidence>